<dbReference type="PANTHER" id="PTHR37305:SF1">
    <property type="entry name" value="MEMBRANE PROTEIN"/>
    <property type="match status" value="1"/>
</dbReference>
<dbReference type="Proteomes" id="UP000640930">
    <property type="component" value="Unassembled WGS sequence"/>
</dbReference>
<keyword evidence="1" id="KW-1133">Transmembrane helix</keyword>
<sequence length="246" mass="28012">MYEHIMFEWFKLKRQKIWLIVLIVPLLSVLLGYGNFLGNYEVLMDKADDNAWLEAWTQITLFYGILFLPISSGILAALVCRTEHLNGGWKLQLSLPISKARIFISKLVVVLSLILLVQLSLVFFFLIGGIMIDIQHSIPWSFIFTAVFFSWLCTFTLSTIQLWLSYRIKSFGIPLSINIVLSLLVFAAYTNKIGIFYPWAQPSFAMAAPEESAIESFPMFISVVFVTFTIILALAVLKFSRSSLKS</sequence>
<keyword evidence="3" id="KW-1185">Reference proteome</keyword>
<keyword evidence="1" id="KW-0472">Membrane</keyword>
<accession>A0ABR8XGW1</accession>
<dbReference type="PANTHER" id="PTHR37305">
    <property type="entry name" value="INTEGRAL MEMBRANE PROTEIN-RELATED"/>
    <property type="match status" value="1"/>
</dbReference>
<comment type="caution">
    <text evidence="2">The sequence shown here is derived from an EMBL/GenBank/DDBJ whole genome shotgun (WGS) entry which is preliminary data.</text>
</comment>
<dbReference type="Pfam" id="PF12730">
    <property type="entry name" value="ABC2_membrane_4"/>
    <property type="match status" value="1"/>
</dbReference>
<feature type="transmembrane region" description="Helical" evidence="1">
    <location>
        <begin position="175"/>
        <end position="197"/>
    </location>
</feature>
<reference evidence="2 3" key="1">
    <citation type="submission" date="2020-08" db="EMBL/GenBank/DDBJ databases">
        <title>A Genomic Blueprint of the Chicken Gut Microbiome.</title>
        <authorList>
            <person name="Gilroy R."/>
            <person name="Ravi A."/>
            <person name="Getino M."/>
            <person name="Pursley I."/>
            <person name="Horton D.L."/>
            <person name="Alikhan N.-F."/>
            <person name="Baker D."/>
            <person name="Gharbi K."/>
            <person name="Hall N."/>
            <person name="Watson M."/>
            <person name="Adriaenssens E.M."/>
            <person name="Foster-Nyarko E."/>
            <person name="Jarju S."/>
            <person name="Secka A."/>
            <person name="Antonio M."/>
            <person name="Oren A."/>
            <person name="Chaudhuri R."/>
            <person name="La Ragione R.M."/>
            <person name="Hildebrand F."/>
            <person name="Pallen M.J."/>
        </authorList>
    </citation>
    <scope>NUCLEOTIDE SEQUENCE [LARGE SCALE GENOMIC DNA]</scope>
    <source>
        <strain evidence="2 3">Re31</strain>
    </source>
</reference>
<feature type="transmembrane region" description="Helical" evidence="1">
    <location>
        <begin position="107"/>
        <end position="132"/>
    </location>
</feature>
<organism evidence="2 3">
    <name type="scientific">Ureibacillus galli</name>
    <dbReference type="NCBI Taxonomy" id="2762222"/>
    <lineage>
        <taxon>Bacteria</taxon>
        <taxon>Bacillati</taxon>
        <taxon>Bacillota</taxon>
        <taxon>Bacilli</taxon>
        <taxon>Bacillales</taxon>
        <taxon>Caryophanaceae</taxon>
        <taxon>Ureibacillus</taxon>
    </lineage>
</organism>
<name>A0ABR8XGW1_9BACL</name>
<feature type="transmembrane region" description="Helical" evidence="1">
    <location>
        <begin position="17"/>
        <end position="36"/>
    </location>
</feature>
<dbReference type="EMBL" id="JACSQA010000041">
    <property type="protein sequence ID" value="MBD8028464.1"/>
    <property type="molecule type" value="Genomic_DNA"/>
</dbReference>
<dbReference type="CDD" id="cd21809">
    <property type="entry name" value="ABC-2_lan_permease-like"/>
    <property type="match status" value="1"/>
</dbReference>
<feature type="transmembrane region" description="Helical" evidence="1">
    <location>
        <begin position="217"/>
        <end position="237"/>
    </location>
</feature>
<evidence type="ECO:0000313" key="3">
    <source>
        <dbReference type="Proteomes" id="UP000640930"/>
    </source>
</evidence>
<feature type="transmembrane region" description="Helical" evidence="1">
    <location>
        <begin position="56"/>
        <end position="80"/>
    </location>
</feature>
<dbReference type="RefSeq" id="WP_191708872.1">
    <property type="nucleotide sequence ID" value="NZ_JACSQA010000041.1"/>
</dbReference>
<evidence type="ECO:0000313" key="2">
    <source>
        <dbReference type="EMBL" id="MBD8028464.1"/>
    </source>
</evidence>
<proteinExistence type="predicted"/>
<feature type="transmembrane region" description="Helical" evidence="1">
    <location>
        <begin position="138"/>
        <end position="163"/>
    </location>
</feature>
<keyword evidence="1" id="KW-0812">Transmembrane</keyword>
<evidence type="ECO:0000256" key="1">
    <source>
        <dbReference type="SAM" id="Phobius"/>
    </source>
</evidence>
<gene>
    <name evidence="2" type="ORF">H9636_17645</name>
</gene>
<protein>
    <submittedName>
        <fullName evidence="2">ABC transporter permease</fullName>
    </submittedName>
</protein>